<evidence type="ECO:0000313" key="1">
    <source>
        <dbReference type="EMBL" id="KHJ88194.1"/>
    </source>
</evidence>
<protein>
    <submittedName>
        <fullName evidence="1">Uncharacterized protein</fullName>
    </submittedName>
</protein>
<dbReference type="EMBL" id="KN556284">
    <property type="protein sequence ID" value="KHJ88194.1"/>
    <property type="molecule type" value="Genomic_DNA"/>
</dbReference>
<proteinExistence type="predicted"/>
<evidence type="ECO:0000313" key="2">
    <source>
        <dbReference type="Proteomes" id="UP000053660"/>
    </source>
</evidence>
<gene>
    <name evidence="1" type="ORF">OESDEN_12016</name>
</gene>
<sequence>MDLDITKSLADLSCDTADELEERSCDYVRVLLSVDDIALEEYRVEPARSEFEYEHFIFSVSQVRKDGAHLVNLSCLTSPDYEWFLNTQMRIRTGPSDAVVLKVVDKVSRIVIKLVNAYFSIIITVIYGEPHLARKIGGIKHIQLTSLKNYSQQEVETQ</sequence>
<accession>A0A0B1STD4</accession>
<organism evidence="1 2">
    <name type="scientific">Oesophagostomum dentatum</name>
    <name type="common">Nodular worm</name>
    <dbReference type="NCBI Taxonomy" id="61180"/>
    <lineage>
        <taxon>Eukaryota</taxon>
        <taxon>Metazoa</taxon>
        <taxon>Ecdysozoa</taxon>
        <taxon>Nematoda</taxon>
        <taxon>Chromadorea</taxon>
        <taxon>Rhabditida</taxon>
        <taxon>Rhabditina</taxon>
        <taxon>Rhabditomorpha</taxon>
        <taxon>Strongyloidea</taxon>
        <taxon>Strongylidae</taxon>
        <taxon>Oesophagostomum</taxon>
    </lineage>
</organism>
<name>A0A0B1STD4_OESDE</name>
<dbReference type="AlphaFoldDB" id="A0A0B1STD4"/>
<dbReference type="Proteomes" id="UP000053660">
    <property type="component" value="Unassembled WGS sequence"/>
</dbReference>
<keyword evidence="2" id="KW-1185">Reference proteome</keyword>
<reference evidence="1 2" key="1">
    <citation type="submission" date="2014-03" db="EMBL/GenBank/DDBJ databases">
        <title>Draft genome of the hookworm Oesophagostomum dentatum.</title>
        <authorList>
            <person name="Mitreva M."/>
        </authorList>
    </citation>
    <scope>NUCLEOTIDE SEQUENCE [LARGE SCALE GENOMIC DNA]</scope>
    <source>
        <strain evidence="1 2">OD-Hann</strain>
    </source>
</reference>